<reference evidence="10 11" key="1">
    <citation type="submission" date="2023-07" db="EMBL/GenBank/DDBJ databases">
        <title>Genomic Encyclopedia of Type Strains, Phase IV (KMG-IV): sequencing the most valuable type-strain genomes for metagenomic binning, comparative biology and taxonomic classification.</title>
        <authorList>
            <person name="Goeker M."/>
        </authorList>
    </citation>
    <scope>NUCLEOTIDE SEQUENCE [LARGE SCALE GENOMIC DNA]</scope>
    <source>
        <strain evidence="10 11">DSM 19619</strain>
    </source>
</reference>
<keyword evidence="3" id="KW-0349">Heme</keyword>
<keyword evidence="4" id="KW-0479">Metal-binding</keyword>
<evidence type="ECO:0000256" key="1">
    <source>
        <dbReference type="ARBA" id="ARBA00010429"/>
    </source>
</evidence>
<protein>
    <submittedName>
        <fullName evidence="10">Ferredoxin-nitrite reductase</fullName>
        <ecNumber evidence="10">1.7.7.1</ecNumber>
    </submittedName>
</protein>
<dbReference type="Pfam" id="PF03460">
    <property type="entry name" value="NIR_SIR_ferr"/>
    <property type="match status" value="2"/>
</dbReference>
<dbReference type="PRINTS" id="PR00397">
    <property type="entry name" value="SIROHAEM"/>
</dbReference>
<evidence type="ECO:0000313" key="11">
    <source>
        <dbReference type="Proteomes" id="UP001242480"/>
    </source>
</evidence>
<accession>A0ABU0J1J3</accession>
<dbReference type="SUPFAM" id="SSF55124">
    <property type="entry name" value="Nitrite/Sulfite reductase N-terminal domain-like"/>
    <property type="match status" value="2"/>
</dbReference>
<evidence type="ECO:0000313" key="10">
    <source>
        <dbReference type="EMBL" id="MDQ0468109.1"/>
    </source>
</evidence>
<dbReference type="InterPro" id="IPR006066">
    <property type="entry name" value="NO2/SO3_Rdtase_FeS/sirohaem_BS"/>
</dbReference>
<evidence type="ECO:0000259" key="8">
    <source>
        <dbReference type="Pfam" id="PF01077"/>
    </source>
</evidence>
<dbReference type="InterPro" id="IPR036136">
    <property type="entry name" value="Nit/Sulf_reduc_fer-like_dom_sf"/>
</dbReference>
<evidence type="ECO:0000256" key="6">
    <source>
        <dbReference type="ARBA" id="ARBA00023004"/>
    </source>
</evidence>
<dbReference type="RefSeq" id="WP_307268723.1">
    <property type="nucleotide sequence ID" value="NZ_JAUSVX010000001.1"/>
</dbReference>
<evidence type="ECO:0000256" key="5">
    <source>
        <dbReference type="ARBA" id="ARBA00023002"/>
    </source>
</evidence>
<keyword evidence="6" id="KW-0408">Iron</keyword>
<keyword evidence="5 10" id="KW-0560">Oxidoreductase</keyword>
<feature type="domain" description="Nitrite/Sulfite reductase ferredoxin-like" evidence="9">
    <location>
        <begin position="361"/>
        <end position="427"/>
    </location>
</feature>
<evidence type="ECO:0000256" key="3">
    <source>
        <dbReference type="ARBA" id="ARBA00022617"/>
    </source>
</evidence>
<keyword evidence="7" id="KW-0411">Iron-sulfur</keyword>
<dbReference type="EMBL" id="JAUSVX010000001">
    <property type="protein sequence ID" value="MDQ0468109.1"/>
    <property type="molecule type" value="Genomic_DNA"/>
</dbReference>
<feature type="domain" description="Nitrite/Sulfite reductase ferredoxin-like" evidence="9">
    <location>
        <begin position="110"/>
        <end position="168"/>
    </location>
</feature>
<organism evidence="10 11">
    <name type="scientific">Labrys wisconsinensis</name>
    <dbReference type="NCBI Taxonomy" id="425677"/>
    <lineage>
        <taxon>Bacteria</taxon>
        <taxon>Pseudomonadati</taxon>
        <taxon>Pseudomonadota</taxon>
        <taxon>Alphaproteobacteria</taxon>
        <taxon>Hyphomicrobiales</taxon>
        <taxon>Xanthobacteraceae</taxon>
        <taxon>Labrys</taxon>
    </lineage>
</organism>
<feature type="domain" description="Nitrite/sulphite reductase 4Fe-4S" evidence="8">
    <location>
        <begin position="179"/>
        <end position="337"/>
    </location>
</feature>
<keyword evidence="2" id="KW-0004">4Fe-4S</keyword>
<feature type="domain" description="Nitrite/sulphite reductase 4Fe-4S" evidence="8">
    <location>
        <begin position="441"/>
        <end position="558"/>
    </location>
</feature>
<dbReference type="PANTHER" id="PTHR32439:SF0">
    <property type="entry name" value="FERREDOXIN--NITRITE REDUCTASE, CHLOROPLASTIC"/>
    <property type="match status" value="1"/>
</dbReference>
<dbReference type="InterPro" id="IPR051329">
    <property type="entry name" value="NIR_SIR_4Fe-4S"/>
</dbReference>
<dbReference type="Proteomes" id="UP001242480">
    <property type="component" value="Unassembled WGS sequence"/>
</dbReference>
<evidence type="ECO:0000259" key="9">
    <source>
        <dbReference type="Pfam" id="PF03460"/>
    </source>
</evidence>
<gene>
    <name evidence="10" type="ORF">QO011_001104</name>
</gene>
<dbReference type="InterPro" id="IPR005117">
    <property type="entry name" value="NiRdtase/SiRdtase_haem-b_fer"/>
</dbReference>
<dbReference type="PANTHER" id="PTHR32439">
    <property type="entry name" value="FERREDOXIN--NITRITE REDUCTASE, CHLOROPLASTIC"/>
    <property type="match status" value="1"/>
</dbReference>
<proteinExistence type="inferred from homology"/>
<comment type="similarity">
    <text evidence="1">Belongs to the nitrite and sulfite reductase 4Fe-4S domain family.</text>
</comment>
<evidence type="ECO:0000256" key="2">
    <source>
        <dbReference type="ARBA" id="ARBA00022485"/>
    </source>
</evidence>
<dbReference type="Pfam" id="PF01077">
    <property type="entry name" value="NIR_SIR"/>
    <property type="match status" value="2"/>
</dbReference>
<dbReference type="EC" id="1.7.7.1" evidence="10"/>
<dbReference type="SUPFAM" id="SSF56014">
    <property type="entry name" value="Nitrite and sulphite reductase 4Fe-4S domain-like"/>
    <property type="match status" value="2"/>
</dbReference>
<dbReference type="InterPro" id="IPR045854">
    <property type="entry name" value="NO2/SO3_Rdtase_4Fe4S_sf"/>
</dbReference>
<dbReference type="NCBIfam" id="NF007126">
    <property type="entry name" value="PRK09567.1"/>
    <property type="match status" value="1"/>
</dbReference>
<dbReference type="InterPro" id="IPR012798">
    <property type="entry name" value="Cbl_synth_CobG-like"/>
</dbReference>
<dbReference type="GO" id="GO:0048307">
    <property type="term" value="F:ferredoxin-nitrite reductase activity"/>
    <property type="evidence" value="ECO:0007669"/>
    <property type="project" value="UniProtKB-EC"/>
</dbReference>
<dbReference type="NCBIfam" id="TIGR02435">
    <property type="entry name" value="CobG"/>
    <property type="match status" value="1"/>
</dbReference>
<name>A0ABU0J1J3_9HYPH</name>
<dbReference type="Gene3D" id="3.30.413.10">
    <property type="entry name" value="Sulfite Reductase Hemoprotein, domain 1"/>
    <property type="match status" value="2"/>
</dbReference>
<sequence>MTQDFTPDQKRYLEGFVSGMQAVRGARAPSAAPVAAVPTGPDAAHVRAQDAAAAAGRKLVDQEKWKRAEHPFDAYPRLRHQAREGAFPKPEDNFRWRYFGLFYVAPAQASYMARLRIPNGILTHWQLAGMAEIAERHGGGYAHVTTRANLQIREIRPDDAVRVVEAVQDLGLCSRGSGADNIRNVTGSATAGIDPQELCDTRPLAREWHHHILNDRSLYGLPRKFNVAFDGGGRIATLEETNDIGFQAVEVRGEHGAEPGLWFRLVLGGITGHRDLARPTGVFCRAEECCAVADAIVRVFIDHGDRTDRTKARMKYVLDAWGFEKYLAAVEEKLGRPLTRIAEAAVAPRPPVDRAAHIGLHPQRQPGLNWLGVALPVGKMTAAEMRGLAALARDLGDGDIRLTVWQNLILSGVPDERADAAKAAVEALGLGWRATSLRAGLVACTGATGCKFAAAHTKEDALAIADHIDARLSLDVPVNVHLTGCHHSCAQHYVGDIGLVGAKVTVSEEGDQVEGYTIVVGGGFADQARIGRELWREVPATACAGKVEALLRAYLDHRSGSQESFQAFTQRHEPEALRRLAEAS</sequence>
<evidence type="ECO:0000256" key="4">
    <source>
        <dbReference type="ARBA" id="ARBA00022723"/>
    </source>
</evidence>
<dbReference type="PROSITE" id="PS00365">
    <property type="entry name" value="NIR_SIR"/>
    <property type="match status" value="1"/>
</dbReference>
<keyword evidence="11" id="KW-1185">Reference proteome</keyword>
<evidence type="ECO:0000256" key="7">
    <source>
        <dbReference type="ARBA" id="ARBA00023014"/>
    </source>
</evidence>
<comment type="caution">
    <text evidence="10">The sequence shown here is derived from an EMBL/GenBank/DDBJ whole genome shotgun (WGS) entry which is preliminary data.</text>
</comment>
<dbReference type="InterPro" id="IPR006067">
    <property type="entry name" value="NO2/SO3_Rdtase_4Fe4S_dom"/>
</dbReference>
<dbReference type="Gene3D" id="3.90.480.10">
    <property type="entry name" value="Sulfite Reductase Hemoprotein,Domain 2"/>
    <property type="match status" value="1"/>
</dbReference>